<evidence type="ECO:0000256" key="10">
    <source>
        <dbReference type="RuleBase" id="RU000644"/>
    </source>
</evidence>
<evidence type="ECO:0000256" key="6">
    <source>
        <dbReference type="ARBA" id="ARBA00022741"/>
    </source>
</evidence>
<dbReference type="EMBL" id="BRXS01000004">
    <property type="protein sequence ID" value="GLC26602.1"/>
    <property type="molecule type" value="Genomic_DNA"/>
</dbReference>
<comment type="subcellular location">
    <subcellularLocation>
        <location evidence="1 9 11">Cytoplasm</location>
    </subcellularLocation>
</comment>
<dbReference type="Pfam" id="PF22042">
    <property type="entry name" value="EF-G_D2"/>
    <property type="match status" value="1"/>
</dbReference>
<comment type="similarity">
    <text evidence="2 9 10">Belongs to the TRAFAC class translation factor GTPase superfamily. Classic translation factor GTPase family. IF-2 subfamily.</text>
</comment>
<proteinExistence type="inferred from homology"/>
<dbReference type="InterPro" id="IPR044145">
    <property type="entry name" value="IF2_II"/>
</dbReference>
<evidence type="ECO:0000259" key="13">
    <source>
        <dbReference type="PROSITE" id="PS51722"/>
    </source>
</evidence>
<dbReference type="FunFam" id="3.40.50.10050:FF:000001">
    <property type="entry name" value="Translation initiation factor IF-2"/>
    <property type="match status" value="1"/>
</dbReference>
<protein>
    <recommendedName>
        <fullName evidence="3 9">Translation initiation factor IF-2</fullName>
    </recommendedName>
</protein>
<evidence type="ECO:0000256" key="12">
    <source>
        <dbReference type="SAM" id="MobiDB-lite"/>
    </source>
</evidence>
<feature type="compositionally biased region" description="Basic and acidic residues" evidence="12">
    <location>
        <begin position="384"/>
        <end position="393"/>
    </location>
</feature>
<dbReference type="FunFam" id="3.40.50.300:FF:000019">
    <property type="entry name" value="Translation initiation factor IF-2"/>
    <property type="match status" value="1"/>
</dbReference>
<feature type="compositionally biased region" description="Low complexity" evidence="12">
    <location>
        <begin position="242"/>
        <end position="260"/>
    </location>
</feature>
<dbReference type="CDD" id="cd03702">
    <property type="entry name" value="IF2_mtIF2_II"/>
    <property type="match status" value="1"/>
</dbReference>
<evidence type="ECO:0000256" key="9">
    <source>
        <dbReference type="HAMAP-Rule" id="MF_00100"/>
    </source>
</evidence>
<dbReference type="FunFam" id="2.40.30.10:FF:000008">
    <property type="entry name" value="Translation initiation factor IF-2"/>
    <property type="match status" value="1"/>
</dbReference>
<feature type="compositionally biased region" description="Gly residues" evidence="12">
    <location>
        <begin position="313"/>
        <end position="342"/>
    </location>
</feature>
<dbReference type="InterPro" id="IPR004161">
    <property type="entry name" value="EFTu-like_2"/>
</dbReference>
<dbReference type="Gene3D" id="3.40.50.300">
    <property type="entry name" value="P-loop containing nucleotide triphosphate hydrolases"/>
    <property type="match status" value="1"/>
</dbReference>
<evidence type="ECO:0000313" key="14">
    <source>
        <dbReference type="EMBL" id="GLC26602.1"/>
    </source>
</evidence>
<feature type="binding site" evidence="9">
    <location>
        <begin position="600"/>
        <end position="603"/>
    </location>
    <ligand>
        <name>GTP</name>
        <dbReference type="ChEBI" id="CHEBI:37565"/>
    </ligand>
</feature>
<dbReference type="FunFam" id="2.40.30.10:FF:000007">
    <property type="entry name" value="Translation initiation factor IF-2"/>
    <property type="match status" value="1"/>
</dbReference>
<dbReference type="PROSITE" id="PS51722">
    <property type="entry name" value="G_TR_2"/>
    <property type="match status" value="1"/>
</dbReference>
<evidence type="ECO:0000256" key="8">
    <source>
        <dbReference type="ARBA" id="ARBA00023134"/>
    </source>
</evidence>
<dbReference type="Gene3D" id="3.40.50.10050">
    <property type="entry name" value="Translation initiation factor IF- 2, domain 3"/>
    <property type="match status" value="1"/>
</dbReference>
<sequence length="1000" mass="104429">MSKLRVHDMAGEFGITTEEVIDLLRKMDVPVRSHLTLLTDDQVSRIRARWEREKRARAERAAQAAAPAPPPRRRRSAAAEPAAAAAAPVAEAAPATTVRRRVRSADAADDHAGVLTAEAAPAPVAEAPAPAVEEPRTPAPVVEAPVVAAPAAPAAPVAPETPAPTPAPEPVVVEAAPVRDIVAVPTPAAPVAAEAPAVETPVERPAAPAADAPQAPARPSAPPAAPAQPTPARPQPVMPAMRPVASASPSTPAPAPAAAGPAGGTAAPGGPRPRPITPGAPRPRPVTPGAPRGMTPVASAAPGGGQTRRDGGRGPVGGFASPYGGGGGGGAGTGTAGAGAGAGARDRGRGGKKGKRGAVDQQAVADNISRTLHGMRGPAGRGSGRRDARDSREEMEALRAANEQRERTTVRVNEFITVADLAQILKISPTQIVGFALKNLGLMVTINQRLDFDQIELIASEFGFQAVREEEYLADFGEETTVDAEEDLQPRPPVVTIMGHVDHGKTSLLDYIRKANVVAGEAGGITQHIGAYHVSLPDKRFITFLDTPGHQAFTAMRARGAQVTDIVVLVVAADDGLMPQTIEAISHAKNAGVPLVVAINKIDLPQANPGKVKQELLQHNVVLEEFGGNVLSTEISAKKGTNVSDLLDQLVLQAEILDLKANADKRATGTVVEAQLDPGKGPVATVLVQSGTLRVGDDFIVGQFSGRVRALLDERGKQVKAAGPAIPVQILGLTGVPMAGDQLIVVEDATQAREIAQRRERLDREAKSRRTSKGAVTLEDFMNVASAGEKRTLKLLIKADQGGPAEALADALGQLSNEEVVVDIIQRGVGAITEGDILLAKAAGAIIIGFHVRPDTKARTAAEREGVDIKLYRIIYEAVNDVKAALEGMLKPEQREVILGEAEVREVFKVPRIGAIAGSYVRSGSFQRGAKVRVVRDGVEIYDGNLGSLRRFKDDVKEVKEGFECGIGVENFNDLKVGDVIECYRTEEVARTLQSGSANS</sequence>
<keyword evidence="7 9" id="KW-0648">Protein biosynthesis</keyword>
<dbReference type="InterPro" id="IPR023115">
    <property type="entry name" value="TIF_IF2_dom3"/>
</dbReference>
<feature type="region of interest" description="Disordered" evidence="12">
    <location>
        <begin position="57"/>
        <end position="108"/>
    </location>
</feature>
<keyword evidence="5 9" id="KW-0396">Initiation factor</keyword>
<feature type="compositionally biased region" description="Low complexity" evidence="12">
    <location>
        <begin position="78"/>
        <end position="97"/>
    </location>
</feature>
<dbReference type="Pfam" id="PF04760">
    <property type="entry name" value="IF2_N"/>
    <property type="match status" value="2"/>
</dbReference>
<dbReference type="Pfam" id="PF00009">
    <property type="entry name" value="GTP_EFTU"/>
    <property type="match status" value="1"/>
</dbReference>
<feature type="region of interest" description="Disordered" evidence="12">
    <location>
        <begin position="193"/>
        <end position="393"/>
    </location>
</feature>
<feature type="compositionally biased region" description="Pro residues" evidence="12">
    <location>
        <begin position="270"/>
        <end position="288"/>
    </location>
</feature>
<dbReference type="PANTHER" id="PTHR43381">
    <property type="entry name" value="TRANSLATION INITIATION FACTOR IF-2-RELATED"/>
    <property type="match status" value="1"/>
</dbReference>
<dbReference type="HAMAP" id="MF_00100_B">
    <property type="entry name" value="IF_2_B"/>
    <property type="match status" value="1"/>
</dbReference>
<evidence type="ECO:0000256" key="3">
    <source>
        <dbReference type="ARBA" id="ARBA00020675"/>
    </source>
</evidence>
<dbReference type="InterPro" id="IPR027417">
    <property type="entry name" value="P-loop_NTPase"/>
</dbReference>
<reference evidence="14" key="1">
    <citation type="submission" date="2022-08" db="EMBL/GenBank/DDBJ databases">
        <title>Draft genome sequencing of Roseisolibacter agri AW1220.</title>
        <authorList>
            <person name="Tobiishi Y."/>
            <person name="Tonouchi A."/>
        </authorList>
    </citation>
    <scope>NUCLEOTIDE SEQUENCE</scope>
    <source>
        <strain evidence="14">AW1220</strain>
    </source>
</reference>
<dbReference type="InterPro" id="IPR009000">
    <property type="entry name" value="Transl_B-barrel_sf"/>
</dbReference>
<organism evidence="14 15">
    <name type="scientific">Roseisolibacter agri</name>
    <dbReference type="NCBI Taxonomy" id="2014610"/>
    <lineage>
        <taxon>Bacteria</taxon>
        <taxon>Pseudomonadati</taxon>
        <taxon>Gemmatimonadota</taxon>
        <taxon>Gemmatimonadia</taxon>
        <taxon>Gemmatimonadales</taxon>
        <taxon>Gemmatimonadaceae</taxon>
        <taxon>Roseisolibacter</taxon>
    </lineage>
</organism>
<keyword evidence="6 9" id="KW-0547">Nucleotide-binding</keyword>
<dbReference type="SUPFAM" id="SSF52156">
    <property type="entry name" value="Initiation factor IF2/eIF5b, domain 3"/>
    <property type="match status" value="1"/>
</dbReference>
<dbReference type="CDD" id="cd01887">
    <property type="entry name" value="IF2_eIF5B"/>
    <property type="match status" value="1"/>
</dbReference>
<name>A0AA37Q8F1_9BACT</name>
<dbReference type="AlphaFoldDB" id="A0AA37Q8F1"/>
<comment type="caution">
    <text evidence="14">The sequence shown here is derived from an EMBL/GenBank/DDBJ whole genome shotgun (WGS) entry which is preliminary data.</text>
</comment>
<dbReference type="CDD" id="cd03692">
    <property type="entry name" value="mtIF2_IVc"/>
    <property type="match status" value="1"/>
</dbReference>
<feature type="compositionally biased region" description="Pro residues" evidence="12">
    <location>
        <begin position="219"/>
        <end position="237"/>
    </location>
</feature>
<dbReference type="GO" id="GO:0005829">
    <property type="term" value="C:cytosol"/>
    <property type="evidence" value="ECO:0007669"/>
    <property type="project" value="TreeGrafter"/>
</dbReference>
<dbReference type="SUPFAM" id="SSF50447">
    <property type="entry name" value="Translation proteins"/>
    <property type="match status" value="2"/>
</dbReference>
<dbReference type="GO" id="GO:0003924">
    <property type="term" value="F:GTPase activity"/>
    <property type="evidence" value="ECO:0007669"/>
    <property type="project" value="UniProtKB-UniRule"/>
</dbReference>
<dbReference type="InterPro" id="IPR053905">
    <property type="entry name" value="EF-G-like_DII"/>
</dbReference>
<feature type="binding site" evidence="9">
    <location>
        <begin position="499"/>
        <end position="506"/>
    </location>
    <ligand>
        <name>GTP</name>
        <dbReference type="ChEBI" id="CHEBI:37565"/>
    </ligand>
</feature>
<dbReference type="GO" id="GO:0005525">
    <property type="term" value="F:GTP binding"/>
    <property type="evidence" value="ECO:0007669"/>
    <property type="project" value="UniProtKB-KW"/>
</dbReference>
<dbReference type="InterPro" id="IPR000178">
    <property type="entry name" value="TF_IF2_bacterial-like"/>
</dbReference>
<dbReference type="NCBIfam" id="TIGR00487">
    <property type="entry name" value="IF-2"/>
    <property type="match status" value="1"/>
</dbReference>
<feature type="compositionally biased region" description="Low complexity" evidence="12">
    <location>
        <begin position="193"/>
        <end position="218"/>
    </location>
</feature>
<dbReference type="Pfam" id="PF03144">
    <property type="entry name" value="GTP_EFTU_D2"/>
    <property type="match status" value="1"/>
</dbReference>
<keyword evidence="8 9" id="KW-0342">GTP-binding</keyword>
<evidence type="ECO:0000256" key="2">
    <source>
        <dbReference type="ARBA" id="ARBA00007733"/>
    </source>
</evidence>
<dbReference type="Gene3D" id="2.40.30.10">
    <property type="entry name" value="Translation factors"/>
    <property type="match status" value="2"/>
</dbReference>
<comment type="function">
    <text evidence="9 10">One of the essential components for the initiation of protein synthesis. Protects formylmethionyl-tRNA from spontaneous hydrolysis and promotes its binding to the 30S ribosomal subunits. Also involved in the hydrolysis of GTP during the formation of the 70S ribosomal complex.</text>
</comment>
<dbReference type="InterPro" id="IPR015760">
    <property type="entry name" value="TIF_IF2"/>
</dbReference>
<dbReference type="InterPro" id="IPR000795">
    <property type="entry name" value="T_Tr_GTP-bd_dom"/>
</dbReference>
<dbReference type="InterPro" id="IPR036925">
    <property type="entry name" value="TIF_IF2_dom3_sf"/>
</dbReference>
<dbReference type="SUPFAM" id="SSF52540">
    <property type="entry name" value="P-loop containing nucleoside triphosphate hydrolases"/>
    <property type="match status" value="1"/>
</dbReference>
<feature type="domain" description="Tr-type G" evidence="13">
    <location>
        <begin position="490"/>
        <end position="658"/>
    </location>
</feature>
<feature type="binding site" evidence="9">
    <location>
        <begin position="546"/>
        <end position="550"/>
    </location>
    <ligand>
        <name>GTP</name>
        <dbReference type="ChEBI" id="CHEBI:37565"/>
    </ligand>
</feature>
<keyword evidence="4 9" id="KW-0963">Cytoplasm</keyword>
<evidence type="ECO:0000313" key="15">
    <source>
        <dbReference type="Proteomes" id="UP001161325"/>
    </source>
</evidence>
<dbReference type="InterPro" id="IPR006847">
    <property type="entry name" value="IF2_N"/>
</dbReference>
<dbReference type="RefSeq" id="WP_284351052.1">
    <property type="nucleotide sequence ID" value="NZ_BRXS01000004.1"/>
</dbReference>
<accession>A0AA37Q8F1</accession>
<evidence type="ECO:0000256" key="7">
    <source>
        <dbReference type="ARBA" id="ARBA00022917"/>
    </source>
</evidence>
<dbReference type="Gene3D" id="1.10.10.2480">
    <property type="match status" value="1"/>
</dbReference>
<dbReference type="PROSITE" id="PS01176">
    <property type="entry name" value="IF2"/>
    <property type="match status" value="1"/>
</dbReference>
<dbReference type="InterPro" id="IPR005225">
    <property type="entry name" value="Small_GTP-bd"/>
</dbReference>
<comment type="caution">
    <text evidence="9">Lacks conserved residue(s) required for the propagation of feature annotation.</text>
</comment>
<evidence type="ECO:0000256" key="11">
    <source>
        <dbReference type="RuleBase" id="RU000645"/>
    </source>
</evidence>
<evidence type="ECO:0000256" key="5">
    <source>
        <dbReference type="ARBA" id="ARBA00022540"/>
    </source>
</evidence>
<dbReference type="Proteomes" id="UP001161325">
    <property type="component" value="Unassembled WGS sequence"/>
</dbReference>
<dbReference type="GO" id="GO:0003743">
    <property type="term" value="F:translation initiation factor activity"/>
    <property type="evidence" value="ECO:0007669"/>
    <property type="project" value="UniProtKB-UniRule"/>
</dbReference>
<dbReference type="Pfam" id="PF11987">
    <property type="entry name" value="IF-2"/>
    <property type="match status" value="1"/>
</dbReference>
<evidence type="ECO:0000256" key="1">
    <source>
        <dbReference type="ARBA" id="ARBA00004496"/>
    </source>
</evidence>
<gene>
    <name evidence="9" type="primary">infB</name>
    <name evidence="14" type="ORF">rosag_31150</name>
</gene>
<dbReference type="NCBIfam" id="TIGR00231">
    <property type="entry name" value="small_GTP"/>
    <property type="match status" value="1"/>
</dbReference>
<evidence type="ECO:0000256" key="4">
    <source>
        <dbReference type="ARBA" id="ARBA00022490"/>
    </source>
</evidence>
<dbReference type="PANTHER" id="PTHR43381:SF5">
    <property type="entry name" value="TR-TYPE G DOMAIN-CONTAINING PROTEIN"/>
    <property type="match status" value="1"/>
</dbReference>
<keyword evidence="15" id="KW-1185">Reference proteome</keyword>